<accession>A0A0C9ZIU0</accession>
<dbReference type="HOGENOM" id="CLU_155374_1_1_1"/>
<dbReference type="Proteomes" id="UP000054018">
    <property type="component" value="Unassembled WGS sequence"/>
</dbReference>
<sequence length="61" mass="7010">HPLVYVEWFTVFHRKDEVSGLYIVSCSTHHHCPNVSIISTDHIVQLCHIQAQCGKHISGDW</sequence>
<dbReference type="OrthoDB" id="2674040at2759"/>
<feature type="non-terminal residue" evidence="1">
    <location>
        <position position="1"/>
    </location>
</feature>
<evidence type="ECO:0000313" key="2">
    <source>
        <dbReference type="Proteomes" id="UP000054018"/>
    </source>
</evidence>
<gene>
    <name evidence="1" type="ORF">PISMIDRAFT_55773</name>
</gene>
<proteinExistence type="predicted"/>
<reference evidence="2" key="2">
    <citation type="submission" date="2015-01" db="EMBL/GenBank/DDBJ databases">
        <title>Evolutionary Origins and Diversification of the Mycorrhizal Mutualists.</title>
        <authorList>
            <consortium name="DOE Joint Genome Institute"/>
            <consortium name="Mycorrhizal Genomics Consortium"/>
            <person name="Kohler A."/>
            <person name="Kuo A."/>
            <person name="Nagy L.G."/>
            <person name="Floudas D."/>
            <person name="Copeland A."/>
            <person name="Barry K.W."/>
            <person name="Cichocki N."/>
            <person name="Veneault-Fourrey C."/>
            <person name="LaButti K."/>
            <person name="Lindquist E.A."/>
            <person name="Lipzen A."/>
            <person name="Lundell T."/>
            <person name="Morin E."/>
            <person name="Murat C."/>
            <person name="Riley R."/>
            <person name="Ohm R."/>
            <person name="Sun H."/>
            <person name="Tunlid A."/>
            <person name="Henrissat B."/>
            <person name="Grigoriev I.V."/>
            <person name="Hibbett D.S."/>
            <person name="Martin F."/>
        </authorList>
    </citation>
    <scope>NUCLEOTIDE SEQUENCE [LARGE SCALE GENOMIC DNA]</scope>
    <source>
        <strain evidence="2">441</strain>
    </source>
</reference>
<protein>
    <submittedName>
        <fullName evidence="1">Uncharacterized protein</fullName>
    </submittedName>
</protein>
<name>A0A0C9ZIU0_9AGAM</name>
<dbReference type="EMBL" id="KN833776">
    <property type="protein sequence ID" value="KIK19883.1"/>
    <property type="molecule type" value="Genomic_DNA"/>
</dbReference>
<reference evidence="1 2" key="1">
    <citation type="submission" date="2014-04" db="EMBL/GenBank/DDBJ databases">
        <authorList>
            <consortium name="DOE Joint Genome Institute"/>
            <person name="Kuo A."/>
            <person name="Kohler A."/>
            <person name="Costa M.D."/>
            <person name="Nagy L.G."/>
            <person name="Floudas D."/>
            <person name="Copeland A."/>
            <person name="Barry K.W."/>
            <person name="Cichocki N."/>
            <person name="Veneault-Fourrey C."/>
            <person name="LaButti K."/>
            <person name="Lindquist E.A."/>
            <person name="Lipzen A."/>
            <person name="Lundell T."/>
            <person name="Morin E."/>
            <person name="Murat C."/>
            <person name="Sun H."/>
            <person name="Tunlid A."/>
            <person name="Henrissat B."/>
            <person name="Grigoriev I.V."/>
            <person name="Hibbett D.S."/>
            <person name="Martin F."/>
            <person name="Nordberg H.P."/>
            <person name="Cantor M.N."/>
            <person name="Hua S.X."/>
        </authorList>
    </citation>
    <scope>NUCLEOTIDE SEQUENCE [LARGE SCALE GENOMIC DNA]</scope>
    <source>
        <strain evidence="1 2">441</strain>
    </source>
</reference>
<evidence type="ECO:0000313" key="1">
    <source>
        <dbReference type="EMBL" id="KIK19883.1"/>
    </source>
</evidence>
<dbReference type="AlphaFoldDB" id="A0A0C9ZIU0"/>
<feature type="non-terminal residue" evidence="1">
    <location>
        <position position="61"/>
    </location>
</feature>
<keyword evidence="2" id="KW-1185">Reference proteome</keyword>
<organism evidence="1 2">
    <name type="scientific">Pisolithus microcarpus 441</name>
    <dbReference type="NCBI Taxonomy" id="765257"/>
    <lineage>
        <taxon>Eukaryota</taxon>
        <taxon>Fungi</taxon>
        <taxon>Dikarya</taxon>
        <taxon>Basidiomycota</taxon>
        <taxon>Agaricomycotina</taxon>
        <taxon>Agaricomycetes</taxon>
        <taxon>Agaricomycetidae</taxon>
        <taxon>Boletales</taxon>
        <taxon>Sclerodermatineae</taxon>
        <taxon>Pisolithaceae</taxon>
        <taxon>Pisolithus</taxon>
    </lineage>
</organism>